<evidence type="ECO:0000313" key="2">
    <source>
        <dbReference type="Proteomes" id="UP000240572"/>
    </source>
</evidence>
<name>A0A2P8D076_9BACT</name>
<organism evidence="1 2">
    <name type="scientific">Taibaiella chishuiensis</name>
    <dbReference type="NCBI Taxonomy" id="1434707"/>
    <lineage>
        <taxon>Bacteria</taxon>
        <taxon>Pseudomonadati</taxon>
        <taxon>Bacteroidota</taxon>
        <taxon>Chitinophagia</taxon>
        <taxon>Chitinophagales</taxon>
        <taxon>Chitinophagaceae</taxon>
        <taxon>Taibaiella</taxon>
    </lineage>
</organism>
<accession>A0A2P8D076</accession>
<dbReference type="RefSeq" id="WP_106523882.1">
    <property type="nucleotide sequence ID" value="NZ_PYGD01000007.1"/>
</dbReference>
<proteinExistence type="predicted"/>
<sequence>MERNFSDVASETYRKYIVKIKLSNRRFYYFLWGTDLDNEDVDYLLLNLSNNIMAFLSITDLLTFVKHTSCIIDDTNTKSWANSYKGSRAYITYDFASLINFLDEVNTIGDYEKKTAMMVINFCNFFSDYAFQVNRQDLLNLYREDNLGVLIDSLNIMFFWEVPNSSYKSELEGRLSKFDILKANETITKMVNSFERELVIMDNV</sequence>
<reference evidence="1 2" key="1">
    <citation type="submission" date="2018-03" db="EMBL/GenBank/DDBJ databases">
        <title>Genomic Encyclopedia of Type Strains, Phase III (KMG-III): the genomes of soil and plant-associated and newly described type strains.</title>
        <authorList>
            <person name="Whitman W."/>
        </authorList>
    </citation>
    <scope>NUCLEOTIDE SEQUENCE [LARGE SCALE GENOMIC DNA]</scope>
    <source>
        <strain evidence="1 2">CGMCC 1.12700</strain>
    </source>
</reference>
<dbReference type="AlphaFoldDB" id="A0A2P8D076"/>
<evidence type="ECO:0000313" key="1">
    <source>
        <dbReference type="EMBL" id="PSK90597.1"/>
    </source>
</evidence>
<dbReference type="EMBL" id="PYGD01000007">
    <property type="protein sequence ID" value="PSK90597.1"/>
    <property type="molecule type" value="Genomic_DNA"/>
</dbReference>
<dbReference type="OrthoDB" id="770969at2"/>
<dbReference type="Proteomes" id="UP000240572">
    <property type="component" value="Unassembled WGS sequence"/>
</dbReference>
<gene>
    <name evidence="1" type="ORF">B0I18_1077</name>
</gene>
<keyword evidence="2" id="KW-1185">Reference proteome</keyword>
<comment type="caution">
    <text evidence="1">The sequence shown here is derived from an EMBL/GenBank/DDBJ whole genome shotgun (WGS) entry which is preliminary data.</text>
</comment>
<protein>
    <submittedName>
        <fullName evidence="1">Uncharacterized protein</fullName>
    </submittedName>
</protein>